<dbReference type="EMBL" id="KT428294">
    <property type="protein sequence ID" value="ALK44201.1"/>
    <property type="molecule type" value="Genomic_DNA"/>
</dbReference>
<dbReference type="AlphaFoldDB" id="A0A0P0LXQ1"/>
<reference evidence="1" key="1">
    <citation type="submission" date="2015-08" db="EMBL/GenBank/DDBJ databases">
        <title>Partial sequence of psychrophilic Colwellia sp.</title>
        <authorList>
            <person name="Pankowski J.A."/>
            <person name="Leong J.S."/>
            <person name="Nano F.E."/>
        </authorList>
    </citation>
    <scope>NUCLEOTIDE SEQUENCE</scope>
    <source>
        <strain evidence="1">C1</strain>
    </source>
</reference>
<evidence type="ECO:0000313" key="1">
    <source>
        <dbReference type="EMBL" id="ALK44201.1"/>
    </source>
</evidence>
<name>A0A0P0LXQ1_9GAMM</name>
<protein>
    <submittedName>
        <fullName evidence="1">Uncharacterized protein</fullName>
    </submittedName>
</protein>
<sequence length="144" mass="17009">MKHYLSGYQTVDKQCLNELYFTSFFTQFNWAYSSYDENHGFIQKSFAFSLYLLIRYGDYFINAFPDLLLDIEESHYSPEDSIKHCYGSWVFERFAHYFGSAEIQDTANERGYLTETEVKATPLLKAFVHCIDKSRVIKGNFIQH</sequence>
<proteinExistence type="predicted"/>
<accession>A0A0P0LXQ1</accession>
<organism evidence="1">
    <name type="scientific">Colwellia sp. C1</name>
    <dbReference type="NCBI Taxonomy" id="1737566"/>
    <lineage>
        <taxon>Bacteria</taxon>
        <taxon>Pseudomonadati</taxon>
        <taxon>Pseudomonadota</taxon>
        <taxon>Gammaproteobacteria</taxon>
        <taxon>Alteromonadales</taxon>
        <taxon>Colwelliaceae</taxon>
        <taxon>Colwellia</taxon>
    </lineage>
</organism>